<dbReference type="EMBL" id="JACHGK010000004">
    <property type="protein sequence ID" value="MBB6444937.1"/>
    <property type="molecule type" value="Genomic_DNA"/>
</dbReference>
<accession>A0A7X0HQ79</accession>
<organism evidence="10 11">
    <name type="scientific">Bacillus benzoevorans</name>
    <dbReference type="NCBI Taxonomy" id="1456"/>
    <lineage>
        <taxon>Bacteria</taxon>
        <taxon>Bacillati</taxon>
        <taxon>Bacillota</taxon>
        <taxon>Bacilli</taxon>
        <taxon>Bacillales</taxon>
        <taxon>Bacillaceae</taxon>
        <taxon>Bacillus</taxon>
    </lineage>
</organism>
<dbReference type="Gene3D" id="3.10.20.30">
    <property type="match status" value="1"/>
</dbReference>
<dbReference type="Proteomes" id="UP000531594">
    <property type="component" value="Unassembled WGS sequence"/>
</dbReference>
<dbReference type="GO" id="GO:0051537">
    <property type="term" value="F:2 iron, 2 sulfur cluster binding"/>
    <property type="evidence" value="ECO:0007669"/>
    <property type="project" value="UniProtKB-KW"/>
</dbReference>
<comment type="similarity">
    <text evidence="1">Belongs to the 2Fe2S plant-type ferredoxin family.</text>
</comment>
<dbReference type="PANTHER" id="PTHR43112:SF3">
    <property type="entry name" value="FERREDOXIN-2, CHLOROPLASTIC"/>
    <property type="match status" value="1"/>
</dbReference>
<dbReference type="GO" id="GO:0046872">
    <property type="term" value="F:metal ion binding"/>
    <property type="evidence" value="ECO:0007669"/>
    <property type="project" value="UniProtKB-KW"/>
</dbReference>
<keyword evidence="5" id="KW-0249">Electron transport</keyword>
<evidence type="ECO:0000256" key="6">
    <source>
        <dbReference type="ARBA" id="ARBA00023004"/>
    </source>
</evidence>
<evidence type="ECO:0000313" key="10">
    <source>
        <dbReference type="EMBL" id="MBB6444937.1"/>
    </source>
</evidence>
<evidence type="ECO:0000256" key="2">
    <source>
        <dbReference type="ARBA" id="ARBA00022448"/>
    </source>
</evidence>
<dbReference type="InterPro" id="IPR012675">
    <property type="entry name" value="Beta-grasp_dom_sf"/>
</dbReference>
<gene>
    <name evidence="10" type="ORF">HNR53_001547</name>
</gene>
<keyword evidence="6" id="KW-0408">Iron</keyword>
<evidence type="ECO:0000259" key="9">
    <source>
        <dbReference type="PROSITE" id="PS51085"/>
    </source>
</evidence>
<reference evidence="10 11" key="1">
    <citation type="submission" date="2020-08" db="EMBL/GenBank/DDBJ databases">
        <title>Genomic Encyclopedia of Type Strains, Phase IV (KMG-IV): sequencing the most valuable type-strain genomes for metagenomic binning, comparative biology and taxonomic classification.</title>
        <authorList>
            <person name="Goeker M."/>
        </authorList>
    </citation>
    <scope>NUCLEOTIDE SEQUENCE [LARGE SCALE GENOMIC DNA]</scope>
    <source>
        <strain evidence="10 11">DSM 5391</strain>
    </source>
</reference>
<dbReference type="GO" id="GO:0047099">
    <property type="term" value="F:CDP-4-dehydro-6-deoxyglucose reductase activity"/>
    <property type="evidence" value="ECO:0007669"/>
    <property type="project" value="UniProtKB-EC"/>
</dbReference>
<name>A0A7X0HQ79_9BACI</name>
<feature type="domain" description="2Fe-2S ferredoxin-type" evidence="9">
    <location>
        <begin position="2"/>
        <end position="91"/>
    </location>
</feature>
<protein>
    <submittedName>
        <fullName evidence="10">CDP-4-dehydro-6-deoxyglucose reductase</fullName>
        <ecNumber evidence="10">1.17.1.1</ecNumber>
    </submittedName>
</protein>
<dbReference type="AlphaFoldDB" id="A0A7X0HQ79"/>
<dbReference type="RefSeq" id="WP_184524504.1">
    <property type="nucleotide sequence ID" value="NZ_JACHGK010000004.1"/>
</dbReference>
<keyword evidence="11" id="KW-1185">Reference proteome</keyword>
<dbReference type="PROSITE" id="PS51085">
    <property type="entry name" value="2FE2S_FER_2"/>
    <property type="match status" value="1"/>
</dbReference>
<keyword evidence="10" id="KW-0560">Oxidoreductase</keyword>
<sequence length="91" mass="9989">MYKVKVLNQNGIQQELVCKDNQTLLDAANIQGVTINYACKGGGCGLCKIKVNEGSYERGKSSKAVLPDSEREQDYTLACKTFPKSDMQVLV</sequence>
<dbReference type="PANTHER" id="PTHR43112">
    <property type="entry name" value="FERREDOXIN"/>
    <property type="match status" value="1"/>
</dbReference>
<evidence type="ECO:0000256" key="4">
    <source>
        <dbReference type="ARBA" id="ARBA00022723"/>
    </source>
</evidence>
<dbReference type="SUPFAM" id="SSF54292">
    <property type="entry name" value="2Fe-2S ferredoxin-like"/>
    <property type="match status" value="1"/>
</dbReference>
<evidence type="ECO:0000256" key="5">
    <source>
        <dbReference type="ARBA" id="ARBA00022982"/>
    </source>
</evidence>
<comment type="caution">
    <text evidence="10">The sequence shown here is derived from an EMBL/GenBank/DDBJ whole genome shotgun (WGS) entry which is preliminary data.</text>
</comment>
<evidence type="ECO:0000256" key="8">
    <source>
        <dbReference type="ARBA" id="ARBA00034078"/>
    </source>
</evidence>
<keyword evidence="4" id="KW-0479">Metal-binding</keyword>
<keyword evidence="2" id="KW-0813">Transport</keyword>
<dbReference type="InterPro" id="IPR006058">
    <property type="entry name" value="2Fe2S_fd_BS"/>
</dbReference>
<keyword evidence="3" id="KW-0001">2Fe-2S</keyword>
<dbReference type="InterPro" id="IPR036010">
    <property type="entry name" value="2Fe-2S_ferredoxin-like_sf"/>
</dbReference>
<dbReference type="InterPro" id="IPR001041">
    <property type="entry name" value="2Fe-2S_ferredoxin-type"/>
</dbReference>
<keyword evidence="7" id="KW-0411">Iron-sulfur</keyword>
<evidence type="ECO:0000256" key="1">
    <source>
        <dbReference type="ARBA" id="ARBA00007874"/>
    </source>
</evidence>
<comment type="cofactor">
    <cofactor evidence="8">
        <name>[2Fe-2S] cluster</name>
        <dbReference type="ChEBI" id="CHEBI:190135"/>
    </cofactor>
</comment>
<evidence type="ECO:0000313" key="11">
    <source>
        <dbReference type="Proteomes" id="UP000531594"/>
    </source>
</evidence>
<evidence type="ECO:0000256" key="7">
    <source>
        <dbReference type="ARBA" id="ARBA00023014"/>
    </source>
</evidence>
<proteinExistence type="inferred from homology"/>
<evidence type="ECO:0000256" key="3">
    <source>
        <dbReference type="ARBA" id="ARBA00022714"/>
    </source>
</evidence>
<dbReference type="CDD" id="cd00207">
    <property type="entry name" value="fer2"/>
    <property type="match status" value="1"/>
</dbReference>
<dbReference type="Pfam" id="PF00111">
    <property type="entry name" value="Fer2"/>
    <property type="match status" value="1"/>
</dbReference>
<dbReference type="EC" id="1.17.1.1" evidence="10"/>
<dbReference type="PROSITE" id="PS00197">
    <property type="entry name" value="2FE2S_FER_1"/>
    <property type="match status" value="1"/>
</dbReference>